<keyword evidence="1" id="KW-1133">Transmembrane helix</keyword>
<dbReference type="EMBL" id="SCWA01000003">
    <property type="protein sequence ID" value="TDL98688.1"/>
    <property type="molecule type" value="Genomic_DNA"/>
</dbReference>
<evidence type="ECO:0000256" key="1">
    <source>
        <dbReference type="SAM" id="Phobius"/>
    </source>
</evidence>
<reference evidence="2 3" key="1">
    <citation type="submission" date="2019-01" db="EMBL/GenBank/DDBJ databases">
        <title>Draft genome sequences of the type strains of six Macrococcus species.</title>
        <authorList>
            <person name="Mazhar S."/>
            <person name="Altermann E."/>
            <person name="Hill C."/>
            <person name="Mcauliffe O."/>
        </authorList>
    </citation>
    <scope>NUCLEOTIDE SEQUENCE [LARGE SCALE GENOMIC DNA]</scope>
    <source>
        <strain evidence="2 3">CCM4811</strain>
    </source>
</reference>
<dbReference type="RefSeq" id="WP_133431281.1">
    <property type="nucleotide sequence ID" value="NZ_SCWA01000003.1"/>
</dbReference>
<comment type="caution">
    <text evidence="2">The sequence shown here is derived from an EMBL/GenBank/DDBJ whole genome shotgun (WGS) entry which is preliminary data.</text>
</comment>
<protein>
    <submittedName>
        <fullName evidence="2">DUF2812 domain-containing protein</fullName>
    </submittedName>
</protein>
<evidence type="ECO:0000313" key="3">
    <source>
        <dbReference type="Proteomes" id="UP000295310"/>
    </source>
</evidence>
<feature type="transmembrane region" description="Helical" evidence="1">
    <location>
        <begin position="139"/>
        <end position="159"/>
    </location>
</feature>
<accession>A0A4R6BFV7</accession>
<keyword evidence="1" id="KW-0812">Transmembrane</keyword>
<organism evidence="2 3">
    <name type="scientific">Macrococcus brunensis</name>
    <dbReference type="NCBI Taxonomy" id="198483"/>
    <lineage>
        <taxon>Bacteria</taxon>
        <taxon>Bacillati</taxon>
        <taxon>Bacillota</taxon>
        <taxon>Bacilli</taxon>
        <taxon>Bacillales</taxon>
        <taxon>Staphylococcaceae</taxon>
        <taxon>Macrococcus</taxon>
    </lineage>
</organism>
<proteinExistence type="predicted"/>
<dbReference type="Pfam" id="PF11193">
    <property type="entry name" value="DUF2812"/>
    <property type="match status" value="1"/>
</dbReference>
<dbReference type="InterPro" id="IPR021359">
    <property type="entry name" value="DUF2812"/>
</dbReference>
<gene>
    <name evidence="2" type="ORF">ERX27_02620</name>
</gene>
<sequence>MTKVVRKWFLVHNYQKEEDWLNEMANAGHKLVKARLGKYIFEETDEHETIRMVYLGQERKKFIEFVKDMGIEHVATISNWGYFRKEDIPGEPPFEMFSDYESRVKHLNGVLNMLMIMTLLEIIIFIFNAIVGFNNGNTANIFVSITILILIILLSFATYKISLDIRKMKEISKIEQ</sequence>
<dbReference type="OrthoDB" id="8757095at2"/>
<name>A0A4R6BFV7_9STAP</name>
<evidence type="ECO:0000313" key="2">
    <source>
        <dbReference type="EMBL" id="TDL98688.1"/>
    </source>
</evidence>
<dbReference type="Proteomes" id="UP000295310">
    <property type="component" value="Unassembled WGS sequence"/>
</dbReference>
<feature type="transmembrane region" description="Helical" evidence="1">
    <location>
        <begin position="110"/>
        <end position="133"/>
    </location>
</feature>
<keyword evidence="3" id="KW-1185">Reference proteome</keyword>
<keyword evidence="1" id="KW-0472">Membrane</keyword>
<dbReference type="AlphaFoldDB" id="A0A4R6BFV7"/>